<name>A0AAU9VP71_9CNID</name>
<organism evidence="2 3">
    <name type="scientific">Pocillopora meandrina</name>
    <dbReference type="NCBI Taxonomy" id="46732"/>
    <lineage>
        <taxon>Eukaryota</taxon>
        <taxon>Metazoa</taxon>
        <taxon>Cnidaria</taxon>
        <taxon>Anthozoa</taxon>
        <taxon>Hexacorallia</taxon>
        <taxon>Scleractinia</taxon>
        <taxon>Astrocoeniina</taxon>
        <taxon>Pocilloporidae</taxon>
        <taxon>Pocillopora</taxon>
    </lineage>
</organism>
<sequence length="330" mass="37616">MSEGGDDREILNLFTQYSHHMNVTVCYLCQDMFPQGKYAKTISRNAQYIIAFKNPRDKVALRTLLLQIYPTKWLPVMDIYNACTDRPYGYLLFDVHPASRDSTRLLSHLLRHEGCTFLMVKPDEFRALVDYYKGKITESTLLDKAARVAAEAKLLLEDTSTPAALKEPVVKELLMQERKLTDKLRQIPIAGGVEPPPRDDDGNLMEGLQEGLLKELIKSINMRGQAALPQMTLKREPVTPVGIKNEPVTPAKPGTSKIPFLTAPSQKIQKTKRKLPVPTPQKHRTELERLKEFGNWEPWEKRGYDPYQVFEDDETPKSKKGKGRGKNRPS</sequence>
<accession>A0AAU9VP71</accession>
<reference evidence="2 3" key="1">
    <citation type="submission" date="2022-05" db="EMBL/GenBank/DDBJ databases">
        <authorList>
            <consortium name="Genoscope - CEA"/>
            <person name="William W."/>
        </authorList>
    </citation>
    <scope>NUCLEOTIDE SEQUENCE [LARGE SCALE GENOMIC DNA]</scope>
</reference>
<comment type="caution">
    <text evidence="2">The sequence shown here is derived from an EMBL/GenBank/DDBJ whole genome shotgun (WGS) entry which is preliminary data.</text>
</comment>
<keyword evidence="3" id="KW-1185">Reference proteome</keyword>
<dbReference type="Proteomes" id="UP001159428">
    <property type="component" value="Unassembled WGS sequence"/>
</dbReference>
<feature type="compositionally biased region" description="Basic residues" evidence="1">
    <location>
        <begin position="318"/>
        <end position="330"/>
    </location>
</feature>
<gene>
    <name evidence="2" type="ORF">PMEA_00000081</name>
</gene>
<protein>
    <submittedName>
        <fullName evidence="2">Uncharacterized protein</fullName>
    </submittedName>
</protein>
<feature type="region of interest" description="Disordered" evidence="1">
    <location>
        <begin position="266"/>
        <end position="330"/>
    </location>
</feature>
<feature type="compositionally biased region" description="Basic and acidic residues" evidence="1">
    <location>
        <begin position="283"/>
        <end position="304"/>
    </location>
</feature>
<dbReference type="EMBL" id="CALNXJ010000001">
    <property type="protein sequence ID" value="CAH3031382.1"/>
    <property type="molecule type" value="Genomic_DNA"/>
</dbReference>
<proteinExistence type="predicted"/>
<evidence type="ECO:0000313" key="2">
    <source>
        <dbReference type="EMBL" id="CAH3031382.1"/>
    </source>
</evidence>
<evidence type="ECO:0000313" key="3">
    <source>
        <dbReference type="Proteomes" id="UP001159428"/>
    </source>
</evidence>
<evidence type="ECO:0000256" key="1">
    <source>
        <dbReference type="SAM" id="MobiDB-lite"/>
    </source>
</evidence>
<dbReference type="AlphaFoldDB" id="A0AAU9VP71"/>